<dbReference type="Gene3D" id="3.30.565.10">
    <property type="entry name" value="Histidine kinase-like ATPase, C-terminal domain"/>
    <property type="match status" value="1"/>
</dbReference>
<feature type="transmembrane region" description="Helical" evidence="4">
    <location>
        <begin position="98"/>
        <end position="117"/>
    </location>
</feature>
<feature type="transmembrane region" description="Helical" evidence="4">
    <location>
        <begin position="34"/>
        <end position="57"/>
    </location>
</feature>
<dbReference type="Gene3D" id="1.20.5.1930">
    <property type="match status" value="1"/>
</dbReference>
<dbReference type="CDD" id="cd16917">
    <property type="entry name" value="HATPase_UhpB-NarQ-NarX-like"/>
    <property type="match status" value="1"/>
</dbReference>
<evidence type="ECO:0000256" key="2">
    <source>
        <dbReference type="ARBA" id="ARBA00022777"/>
    </source>
</evidence>
<feature type="domain" description="Signal transduction histidine kinase subgroup 3 dimerisation and phosphoacceptor" evidence="6">
    <location>
        <begin position="248"/>
        <end position="308"/>
    </location>
</feature>
<protein>
    <submittedName>
        <fullName evidence="7">Sensor histidine kinase</fullName>
    </submittedName>
</protein>
<dbReference type="Proteomes" id="UP001597118">
    <property type="component" value="Unassembled WGS sequence"/>
</dbReference>
<dbReference type="SUPFAM" id="SSF55874">
    <property type="entry name" value="ATPase domain of HSP90 chaperone/DNA topoisomerase II/histidine kinase"/>
    <property type="match status" value="1"/>
</dbReference>
<evidence type="ECO:0000313" key="7">
    <source>
        <dbReference type="EMBL" id="MFD1629606.1"/>
    </source>
</evidence>
<feature type="transmembrane region" description="Helical" evidence="4">
    <location>
        <begin position="210"/>
        <end position="231"/>
    </location>
</feature>
<dbReference type="InterPro" id="IPR036890">
    <property type="entry name" value="HATPase_C_sf"/>
</dbReference>
<evidence type="ECO:0000256" key="3">
    <source>
        <dbReference type="ARBA" id="ARBA00023012"/>
    </source>
</evidence>
<dbReference type="Pfam" id="PF02518">
    <property type="entry name" value="HATPase_c"/>
    <property type="match status" value="1"/>
</dbReference>
<feature type="transmembrane region" description="Helical" evidence="4">
    <location>
        <begin position="177"/>
        <end position="204"/>
    </location>
</feature>
<feature type="transmembrane region" description="Helical" evidence="4">
    <location>
        <begin position="6"/>
        <end position="27"/>
    </location>
</feature>
<reference evidence="8" key="1">
    <citation type="journal article" date="2019" name="Int. J. Syst. Evol. Microbiol.">
        <title>The Global Catalogue of Microorganisms (GCM) 10K type strain sequencing project: providing services to taxonomists for standard genome sequencing and annotation.</title>
        <authorList>
            <consortium name="The Broad Institute Genomics Platform"/>
            <consortium name="The Broad Institute Genome Sequencing Center for Infectious Disease"/>
            <person name="Wu L."/>
            <person name="Ma J."/>
        </authorList>
    </citation>
    <scope>NUCLEOTIDE SEQUENCE [LARGE SCALE GENOMIC DNA]</scope>
    <source>
        <strain evidence="8">CCUG 53762</strain>
    </source>
</reference>
<accession>A0ABW4IA41</accession>
<name>A0ABW4IA41_9SPHI</name>
<evidence type="ECO:0000313" key="8">
    <source>
        <dbReference type="Proteomes" id="UP001597118"/>
    </source>
</evidence>
<evidence type="ECO:0000259" key="5">
    <source>
        <dbReference type="Pfam" id="PF02518"/>
    </source>
</evidence>
<dbReference type="GO" id="GO:0016301">
    <property type="term" value="F:kinase activity"/>
    <property type="evidence" value="ECO:0007669"/>
    <property type="project" value="UniProtKB-KW"/>
</dbReference>
<dbReference type="InterPro" id="IPR050482">
    <property type="entry name" value="Sensor_HK_TwoCompSys"/>
</dbReference>
<dbReference type="PANTHER" id="PTHR24421">
    <property type="entry name" value="NITRATE/NITRITE SENSOR PROTEIN NARX-RELATED"/>
    <property type="match status" value="1"/>
</dbReference>
<keyword evidence="3" id="KW-0902">Two-component regulatory system</keyword>
<dbReference type="Pfam" id="PF07730">
    <property type="entry name" value="HisKA_3"/>
    <property type="match status" value="1"/>
</dbReference>
<proteinExistence type="predicted"/>
<evidence type="ECO:0000256" key="4">
    <source>
        <dbReference type="SAM" id="Phobius"/>
    </source>
</evidence>
<gene>
    <name evidence="7" type="ORF">ACFSAH_06955</name>
</gene>
<sequence>MDTQVTAYYLAWICIIHLSVFSFILFFKKDNKKANVTLAIFMLMLVAIHASHLLLLTDMVYKYYWLNNLCFLLLFLEGPVYFRYTTLMAGAVIDWKKYLWLHILPFLFPVWYILSFLFKDALEIKTYYQYAKHVQPLDATIVLAVVTIQAAVYWLWSVKILNQYNKRLKSKLYKSQLSLQWLTVLTIILLISALLVVPMLLFVIQSDISVLYIYMPVITMTIYLTLFYKSINFPGTEYEKRLIREQVRQRISRDMHDELGAGITKIALLSELARKNNEEDDLKLSEISGNAKRLSENLKEIIWDLNPESSLFSNMLSCIREYASDFLYDSGINYFIELPNQEPDFIVSYEAKRNLIMIIKESLNNILKHSGANQVNLRLEAVDGLFLLTIEDNGKGIGHSKGSQGNGLKNMAIRASQIGADFTYQSNNGGLSVRVKNINLS</sequence>
<feature type="domain" description="Histidine kinase/HSP90-like ATPase" evidence="5">
    <location>
        <begin position="353"/>
        <end position="433"/>
    </location>
</feature>
<comment type="caution">
    <text evidence="7">The sequence shown here is derived from an EMBL/GenBank/DDBJ whole genome shotgun (WGS) entry which is preliminary data.</text>
</comment>
<keyword evidence="8" id="KW-1185">Reference proteome</keyword>
<dbReference type="InterPro" id="IPR003594">
    <property type="entry name" value="HATPase_dom"/>
</dbReference>
<dbReference type="RefSeq" id="WP_379661984.1">
    <property type="nucleotide sequence ID" value="NZ_JBHUDG010000005.1"/>
</dbReference>
<evidence type="ECO:0000256" key="1">
    <source>
        <dbReference type="ARBA" id="ARBA00022679"/>
    </source>
</evidence>
<keyword evidence="4" id="KW-1133">Transmembrane helix</keyword>
<feature type="transmembrane region" description="Helical" evidence="4">
    <location>
        <begin position="137"/>
        <end position="156"/>
    </location>
</feature>
<keyword evidence="1" id="KW-0808">Transferase</keyword>
<evidence type="ECO:0000259" key="6">
    <source>
        <dbReference type="Pfam" id="PF07730"/>
    </source>
</evidence>
<keyword evidence="2 7" id="KW-0418">Kinase</keyword>
<keyword evidence="4" id="KW-0472">Membrane</keyword>
<organism evidence="7 8">
    <name type="scientific">Pseudopedobacter beijingensis</name>
    <dbReference type="NCBI Taxonomy" id="1207056"/>
    <lineage>
        <taxon>Bacteria</taxon>
        <taxon>Pseudomonadati</taxon>
        <taxon>Bacteroidota</taxon>
        <taxon>Sphingobacteriia</taxon>
        <taxon>Sphingobacteriales</taxon>
        <taxon>Sphingobacteriaceae</taxon>
        <taxon>Pseudopedobacter</taxon>
    </lineage>
</organism>
<dbReference type="InterPro" id="IPR011712">
    <property type="entry name" value="Sig_transdc_His_kin_sub3_dim/P"/>
</dbReference>
<dbReference type="EMBL" id="JBHUDG010000005">
    <property type="protein sequence ID" value="MFD1629606.1"/>
    <property type="molecule type" value="Genomic_DNA"/>
</dbReference>
<feature type="transmembrane region" description="Helical" evidence="4">
    <location>
        <begin position="63"/>
        <end position="86"/>
    </location>
</feature>
<keyword evidence="4" id="KW-0812">Transmembrane</keyword>